<comment type="subcellular location">
    <subcellularLocation>
        <location evidence="1">Nucleus</location>
    </subcellularLocation>
</comment>
<protein>
    <recommendedName>
        <fullName evidence="8">U3 small nucleolar RNA-interacting protein 2</fullName>
    </recommendedName>
</protein>
<organism evidence="6 7">
    <name type="scientific">Orchesella dallaii</name>
    <dbReference type="NCBI Taxonomy" id="48710"/>
    <lineage>
        <taxon>Eukaryota</taxon>
        <taxon>Metazoa</taxon>
        <taxon>Ecdysozoa</taxon>
        <taxon>Arthropoda</taxon>
        <taxon>Hexapoda</taxon>
        <taxon>Collembola</taxon>
        <taxon>Entomobryomorpha</taxon>
        <taxon>Entomobryoidea</taxon>
        <taxon>Orchesellidae</taxon>
        <taxon>Orchesellinae</taxon>
        <taxon>Orchesella</taxon>
    </lineage>
</organism>
<feature type="compositionally biased region" description="Acidic residues" evidence="5">
    <location>
        <begin position="31"/>
        <end position="59"/>
    </location>
</feature>
<keyword evidence="4" id="KW-0539">Nucleus</keyword>
<feature type="region of interest" description="Disordered" evidence="5">
    <location>
        <begin position="1"/>
        <end position="62"/>
    </location>
</feature>
<dbReference type="InterPro" id="IPR001680">
    <property type="entry name" value="WD40_rpt"/>
</dbReference>
<proteinExistence type="predicted"/>
<evidence type="ECO:0000256" key="1">
    <source>
        <dbReference type="ARBA" id="ARBA00004123"/>
    </source>
</evidence>
<dbReference type="SMART" id="SM00320">
    <property type="entry name" value="WD40"/>
    <property type="match status" value="4"/>
</dbReference>
<keyword evidence="3" id="KW-0677">Repeat</keyword>
<evidence type="ECO:0000313" key="7">
    <source>
        <dbReference type="Proteomes" id="UP001642540"/>
    </source>
</evidence>
<evidence type="ECO:0000256" key="3">
    <source>
        <dbReference type="ARBA" id="ARBA00022737"/>
    </source>
</evidence>
<accession>A0ABP1QXE0</accession>
<dbReference type="Proteomes" id="UP001642540">
    <property type="component" value="Unassembled WGS sequence"/>
</dbReference>
<evidence type="ECO:0000256" key="4">
    <source>
        <dbReference type="ARBA" id="ARBA00023242"/>
    </source>
</evidence>
<dbReference type="Pfam" id="PF00400">
    <property type="entry name" value="WD40"/>
    <property type="match status" value="1"/>
</dbReference>
<dbReference type="Gene3D" id="2.130.10.10">
    <property type="entry name" value="YVTN repeat-like/Quinoprotein amine dehydrogenase"/>
    <property type="match status" value="1"/>
</dbReference>
<name>A0ABP1QXE0_9HEXA</name>
<dbReference type="InterPro" id="IPR039241">
    <property type="entry name" value="Rrp9-like"/>
</dbReference>
<dbReference type="PANTHER" id="PTHR19865:SF0">
    <property type="entry name" value="U3 SMALL NUCLEOLAR RNA-INTERACTING PROTEIN 2"/>
    <property type="match status" value="1"/>
</dbReference>
<keyword evidence="2" id="KW-0853">WD repeat</keyword>
<gene>
    <name evidence="6" type="ORF">ODALV1_LOCUS16163</name>
</gene>
<sequence length="426" mass="47518">MSFFIRKQRRNNETRLSSRTVPKKRKIEKAEEPEEITSEEDEEEEEILSNDDESEDETEQEARLRIAKREIANLREKLEQTNEIVDDEVLGDALKHSVLANQGKVIRKHVAQQFSNNIQQPIVACSSAKALKSPLTCMVVDENGMVYTSSKNGCVIKWEATRRICKFLKPSPVYCLSLGKTVLGATTSSNIQLLSLKNLDVLHKLNTRDGCNVSIMNDTLFSTHKDRTVKVWNISEHAYVESLFGHQDTPTDVDCVEGEDLRAVSCGGFDKTIRVWKINEESQLVFNWDQQIIDVVKVINSVLFVAGTCSGAIGLFSFNRKKPLFVVNQAHGVDSNGVPRWITALGVLRNSDLMASGSDSGDVHIWRIGVKNLDLINTVQVGDSVVITLQFIENPVVTLFAALGVEHANGRWGGKIAKKNSVVKII</sequence>
<dbReference type="InterPro" id="IPR015943">
    <property type="entry name" value="WD40/YVTN_repeat-like_dom_sf"/>
</dbReference>
<evidence type="ECO:0008006" key="8">
    <source>
        <dbReference type="Google" id="ProtNLM"/>
    </source>
</evidence>
<reference evidence="6 7" key="1">
    <citation type="submission" date="2024-08" db="EMBL/GenBank/DDBJ databases">
        <authorList>
            <person name="Cucini C."/>
            <person name="Frati F."/>
        </authorList>
    </citation>
    <scope>NUCLEOTIDE SEQUENCE [LARGE SCALE GENOMIC DNA]</scope>
</reference>
<comment type="caution">
    <text evidence="6">The sequence shown here is derived from an EMBL/GenBank/DDBJ whole genome shotgun (WGS) entry which is preliminary data.</text>
</comment>
<dbReference type="PANTHER" id="PTHR19865">
    <property type="entry name" value="U3 SMALL NUCLEOLAR RNA INTERACTING PROTEIN 2"/>
    <property type="match status" value="1"/>
</dbReference>
<evidence type="ECO:0000313" key="6">
    <source>
        <dbReference type="EMBL" id="CAL8113766.1"/>
    </source>
</evidence>
<dbReference type="InterPro" id="IPR036322">
    <property type="entry name" value="WD40_repeat_dom_sf"/>
</dbReference>
<evidence type="ECO:0000256" key="5">
    <source>
        <dbReference type="SAM" id="MobiDB-lite"/>
    </source>
</evidence>
<dbReference type="SUPFAM" id="SSF50978">
    <property type="entry name" value="WD40 repeat-like"/>
    <property type="match status" value="1"/>
</dbReference>
<keyword evidence="7" id="KW-1185">Reference proteome</keyword>
<evidence type="ECO:0000256" key="2">
    <source>
        <dbReference type="ARBA" id="ARBA00022574"/>
    </source>
</evidence>
<dbReference type="EMBL" id="CAXLJM020000049">
    <property type="protein sequence ID" value="CAL8113766.1"/>
    <property type="molecule type" value="Genomic_DNA"/>
</dbReference>